<dbReference type="GO" id="GO:0022857">
    <property type="term" value="F:transmembrane transporter activity"/>
    <property type="evidence" value="ECO:0007669"/>
    <property type="project" value="InterPro"/>
</dbReference>
<feature type="transmembrane region" description="Helical" evidence="7">
    <location>
        <begin position="283"/>
        <end position="301"/>
    </location>
</feature>
<evidence type="ECO:0000313" key="8">
    <source>
        <dbReference type="EMBL" id="AWB07877.1"/>
    </source>
</evidence>
<organism evidence="8 9">
    <name type="scientific">Azospirillum humicireducens</name>
    <dbReference type="NCBI Taxonomy" id="1226968"/>
    <lineage>
        <taxon>Bacteria</taxon>
        <taxon>Pseudomonadati</taxon>
        <taxon>Pseudomonadota</taxon>
        <taxon>Alphaproteobacteria</taxon>
        <taxon>Rhodospirillales</taxon>
        <taxon>Azospirillaceae</taxon>
        <taxon>Azospirillum</taxon>
    </lineage>
</organism>
<feature type="transmembrane region" description="Helical" evidence="7">
    <location>
        <begin position="179"/>
        <end position="206"/>
    </location>
</feature>
<dbReference type="Proteomes" id="UP000077405">
    <property type="component" value="Plasmid pYZ3"/>
</dbReference>
<dbReference type="RefSeq" id="WP_108548154.1">
    <property type="nucleotide sequence ID" value="NZ_CP028904.1"/>
</dbReference>
<protein>
    <submittedName>
        <fullName evidence="8">MFS transporter</fullName>
    </submittedName>
</protein>
<dbReference type="InterPro" id="IPR036259">
    <property type="entry name" value="MFS_trans_sf"/>
</dbReference>
<evidence type="ECO:0000256" key="6">
    <source>
        <dbReference type="SAM" id="MobiDB-lite"/>
    </source>
</evidence>
<proteinExistence type="predicted"/>
<evidence type="ECO:0000256" key="2">
    <source>
        <dbReference type="ARBA" id="ARBA00022475"/>
    </source>
</evidence>
<feature type="transmembrane region" description="Helical" evidence="7">
    <location>
        <begin position="339"/>
        <end position="361"/>
    </location>
</feature>
<dbReference type="Pfam" id="PF07690">
    <property type="entry name" value="MFS_1"/>
    <property type="match status" value="1"/>
</dbReference>
<feature type="transmembrane region" description="Helical" evidence="7">
    <location>
        <begin position="119"/>
        <end position="138"/>
    </location>
</feature>
<feature type="transmembrane region" description="Helical" evidence="7">
    <location>
        <begin position="59"/>
        <end position="82"/>
    </location>
</feature>
<feature type="transmembrane region" description="Helical" evidence="7">
    <location>
        <begin position="94"/>
        <end position="113"/>
    </location>
</feature>
<dbReference type="EMBL" id="CP028904">
    <property type="protein sequence ID" value="AWB07877.1"/>
    <property type="molecule type" value="Genomic_DNA"/>
</dbReference>
<evidence type="ECO:0000256" key="7">
    <source>
        <dbReference type="SAM" id="Phobius"/>
    </source>
</evidence>
<dbReference type="AlphaFoldDB" id="A0A2R4VTX3"/>
<dbReference type="KEGG" id="ahu:A6A40_22760"/>
<dbReference type="InterPro" id="IPR011701">
    <property type="entry name" value="MFS"/>
</dbReference>
<feature type="transmembrane region" description="Helical" evidence="7">
    <location>
        <begin position="31"/>
        <end position="53"/>
    </location>
</feature>
<feature type="region of interest" description="Disordered" evidence="6">
    <location>
        <begin position="1"/>
        <end position="22"/>
    </location>
</feature>
<dbReference type="SUPFAM" id="SSF103473">
    <property type="entry name" value="MFS general substrate transporter"/>
    <property type="match status" value="1"/>
</dbReference>
<feature type="transmembrane region" description="Helical" evidence="7">
    <location>
        <begin position="367"/>
        <end position="386"/>
    </location>
</feature>
<keyword evidence="2" id="KW-1003">Cell membrane</keyword>
<geneLocation type="plasmid" evidence="8 9">
    <name>pYZ3</name>
</geneLocation>
<keyword evidence="5 7" id="KW-0472">Membrane</keyword>
<sequence>MSNPPNSSNFSDSGVPQDGAQSADSPLSTAAITLFGIVGPYSFLVSPVVAGQMAGQLDWSAGTIGLIMGCELAGASLVSFPAMRLLRVLSPRTVALLATVLFILANVASALVTSVELFLPARIVAGAAGGILSVVALVSAARAANPPKAFAYWSGGQTVAAAIGLLYLPDLFVSTGIGGIYACLAAAALLSLVVIAGFGGGLLPSLSGGGERHNLKAARWTLVAIFGFYVAVGGAWAFVGIPGAELGFTDAGIGMLSSLAMTAGILGSVLASHVGGKAHHNRFVLGSYLLLVLCLGVIELVSDHMVFAGVIVLLQVLWSFLLPLLLASLADSDDDGNMVILSNMIIGGGAALGPMLAGYTIDFLGGYGAVATEGGIILLLSAAAFARARSKALAKAAAIQAPTSSLSHG</sequence>
<evidence type="ECO:0000313" key="9">
    <source>
        <dbReference type="Proteomes" id="UP000077405"/>
    </source>
</evidence>
<evidence type="ECO:0000256" key="1">
    <source>
        <dbReference type="ARBA" id="ARBA00004651"/>
    </source>
</evidence>
<dbReference type="Gene3D" id="1.20.1250.20">
    <property type="entry name" value="MFS general substrate transporter like domains"/>
    <property type="match status" value="1"/>
</dbReference>
<feature type="transmembrane region" description="Helical" evidence="7">
    <location>
        <begin position="218"/>
        <end position="239"/>
    </location>
</feature>
<evidence type="ECO:0000256" key="5">
    <source>
        <dbReference type="ARBA" id="ARBA00023136"/>
    </source>
</evidence>
<keyword evidence="3 7" id="KW-0812">Transmembrane</keyword>
<comment type="subcellular location">
    <subcellularLocation>
        <location evidence="1">Cell membrane</location>
        <topology evidence="1">Multi-pass membrane protein</topology>
    </subcellularLocation>
</comment>
<keyword evidence="4 7" id="KW-1133">Transmembrane helix</keyword>
<dbReference type="GO" id="GO:0005886">
    <property type="term" value="C:plasma membrane"/>
    <property type="evidence" value="ECO:0007669"/>
    <property type="project" value="UniProtKB-SubCell"/>
</dbReference>
<gene>
    <name evidence="8" type="ORF">A6A40_22760</name>
</gene>
<name>A0A2R4VTX3_9PROT</name>
<dbReference type="PANTHER" id="PTHR43124:SF10">
    <property type="entry name" value="PURINE EFFLUX PUMP PBUE"/>
    <property type="match status" value="1"/>
</dbReference>
<evidence type="ECO:0000256" key="4">
    <source>
        <dbReference type="ARBA" id="ARBA00022989"/>
    </source>
</evidence>
<keyword evidence="8" id="KW-0614">Plasmid</keyword>
<feature type="compositionally biased region" description="Polar residues" evidence="6">
    <location>
        <begin position="10"/>
        <end position="22"/>
    </location>
</feature>
<feature type="transmembrane region" description="Helical" evidence="7">
    <location>
        <begin position="307"/>
        <end position="327"/>
    </location>
</feature>
<accession>A0A2R4VTX3</accession>
<keyword evidence="9" id="KW-1185">Reference proteome</keyword>
<feature type="transmembrane region" description="Helical" evidence="7">
    <location>
        <begin position="251"/>
        <end position="271"/>
    </location>
</feature>
<dbReference type="PANTHER" id="PTHR43124">
    <property type="entry name" value="PURINE EFFLUX PUMP PBUE"/>
    <property type="match status" value="1"/>
</dbReference>
<dbReference type="InterPro" id="IPR050189">
    <property type="entry name" value="MFS_Efflux_Transporters"/>
</dbReference>
<reference evidence="8 9" key="1">
    <citation type="submission" date="2018-04" db="EMBL/GenBank/DDBJ databases">
        <title>Complete genome sequence of the nitrogen-fixing bacterium Azospirillum humicireducens type strain SgZ-5.</title>
        <authorList>
            <person name="Yu Z."/>
        </authorList>
    </citation>
    <scope>NUCLEOTIDE SEQUENCE [LARGE SCALE GENOMIC DNA]</scope>
    <source>
        <strain evidence="8 9">SgZ-5</strain>
        <plasmid evidence="8 9">pYZ3</plasmid>
    </source>
</reference>
<feature type="transmembrane region" description="Helical" evidence="7">
    <location>
        <begin position="150"/>
        <end position="167"/>
    </location>
</feature>
<dbReference type="OrthoDB" id="7300216at2"/>
<evidence type="ECO:0000256" key="3">
    <source>
        <dbReference type="ARBA" id="ARBA00022692"/>
    </source>
</evidence>